<dbReference type="CDD" id="cd18080">
    <property type="entry name" value="TrmD-like"/>
    <property type="match status" value="1"/>
</dbReference>
<evidence type="ECO:0000256" key="13">
    <source>
        <dbReference type="ARBA" id="ARBA00033392"/>
    </source>
</evidence>
<evidence type="ECO:0000313" key="21">
    <source>
        <dbReference type="Proteomes" id="UP000199476"/>
    </source>
</evidence>
<evidence type="ECO:0000256" key="1">
    <source>
        <dbReference type="ARBA" id="ARBA00002634"/>
    </source>
</evidence>
<evidence type="ECO:0000313" key="20">
    <source>
        <dbReference type="EMBL" id="SDL98134.1"/>
    </source>
</evidence>
<accession>A0A1G9PHC8</accession>
<evidence type="ECO:0000256" key="9">
    <source>
        <dbReference type="ARBA" id="ARBA00022679"/>
    </source>
</evidence>
<dbReference type="EC" id="2.1.1.228" evidence="5 15"/>
<comment type="similarity">
    <text evidence="3 15 17">Belongs to the RNA methyltransferase TrmD family.</text>
</comment>
<dbReference type="GO" id="GO:0002939">
    <property type="term" value="P:tRNA N1-guanine methylation"/>
    <property type="evidence" value="ECO:0007669"/>
    <property type="project" value="TreeGrafter"/>
</dbReference>
<dbReference type="NCBIfam" id="TIGR00088">
    <property type="entry name" value="trmD"/>
    <property type="match status" value="1"/>
</dbReference>
<reference evidence="20 21" key="1">
    <citation type="submission" date="2016-10" db="EMBL/GenBank/DDBJ databases">
        <authorList>
            <person name="de Groot N.N."/>
        </authorList>
    </citation>
    <scope>NUCLEOTIDE SEQUENCE [LARGE SCALE GENOMIC DNA]</scope>
    <source>
        <strain evidence="20 21">SLAS-1</strain>
    </source>
</reference>
<keyword evidence="11 15" id="KW-0819">tRNA processing</keyword>
<organism evidence="20 21">
    <name type="scientific">Halarsenatibacter silvermanii</name>
    <dbReference type="NCBI Taxonomy" id="321763"/>
    <lineage>
        <taxon>Bacteria</taxon>
        <taxon>Bacillati</taxon>
        <taxon>Bacillota</taxon>
        <taxon>Clostridia</taxon>
        <taxon>Halanaerobiales</taxon>
        <taxon>Halarsenatibacteraceae</taxon>
        <taxon>Halarsenatibacter</taxon>
    </lineage>
</organism>
<comment type="catalytic activity">
    <reaction evidence="14 15 17">
        <text>guanosine(37) in tRNA + S-adenosyl-L-methionine = N(1)-methylguanosine(37) in tRNA + S-adenosyl-L-homocysteine + H(+)</text>
        <dbReference type="Rhea" id="RHEA:36899"/>
        <dbReference type="Rhea" id="RHEA-COMP:10145"/>
        <dbReference type="Rhea" id="RHEA-COMP:10147"/>
        <dbReference type="ChEBI" id="CHEBI:15378"/>
        <dbReference type="ChEBI" id="CHEBI:57856"/>
        <dbReference type="ChEBI" id="CHEBI:59789"/>
        <dbReference type="ChEBI" id="CHEBI:73542"/>
        <dbReference type="ChEBI" id="CHEBI:74269"/>
        <dbReference type="EC" id="2.1.1.228"/>
    </reaction>
</comment>
<gene>
    <name evidence="15" type="primary">trmD</name>
    <name evidence="20" type="ORF">SAMN04488692_11319</name>
</gene>
<dbReference type="InterPro" id="IPR016009">
    <property type="entry name" value="tRNA_MeTrfase_TRMD/TRM10"/>
</dbReference>
<evidence type="ECO:0000256" key="4">
    <source>
        <dbReference type="ARBA" id="ARBA00011738"/>
    </source>
</evidence>
<dbReference type="GO" id="GO:0052906">
    <property type="term" value="F:tRNA (guanine(37)-N1)-methyltransferase activity"/>
    <property type="evidence" value="ECO:0007669"/>
    <property type="project" value="UniProtKB-UniRule"/>
</dbReference>
<dbReference type="STRING" id="321763.SAMN04488692_11319"/>
<dbReference type="Gene3D" id="3.40.1280.10">
    <property type="match status" value="1"/>
</dbReference>
<dbReference type="Gene3D" id="1.10.1270.20">
    <property type="entry name" value="tRNA(m1g37)methyltransferase, domain 2"/>
    <property type="match status" value="1"/>
</dbReference>
<evidence type="ECO:0000256" key="18">
    <source>
        <dbReference type="SAM" id="MobiDB-lite"/>
    </source>
</evidence>
<evidence type="ECO:0000256" key="14">
    <source>
        <dbReference type="ARBA" id="ARBA00047783"/>
    </source>
</evidence>
<dbReference type="PANTHER" id="PTHR46417">
    <property type="entry name" value="TRNA (GUANINE-N(1)-)-METHYLTRANSFERASE"/>
    <property type="match status" value="1"/>
</dbReference>
<keyword evidence="9 15" id="KW-0808">Transferase</keyword>
<protein>
    <recommendedName>
        <fullName evidence="6 15">tRNA (guanine-N(1)-)-methyltransferase</fullName>
        <ecNumber evidence="5 15">2.1.1.228</ecNumber>
    </recommendedName>
    <alternativeName>
        <fullName evidence="12 15">M1G-methyltransferase</fullName>
    </alternativeName>
    <alternativeName>
        <fullName evidence="13 15">tRNA [GM37] methyltransferase</fullName>
    </alternativeName>
</protein>
<dbReference type="FunFam" id="3.40.1280.10:FF:000001">
    <property type="entry name" value="tRNA (guanine-N(1)-)-methyltransferase"/>
    <property type="match status" value="1"/>
</dbReference>
<dbReference type="FunFam" id="1.10.1270.20:FF:000001">
    <property type="entry name" value="tRNA (guanine-N(1)-)-methyltransferase"/>
    <property type="match status" value="1"/>
</dbReference>
<evidence type="ECO:0000256" key="17">
    <source>
        <dbReference type="RuleBase" id="RU003464"/>
    </source>
</evidence>
<dbReference type="InterPro" id="IPR002649">
    <property type="entry name" value="tRNA_m1G_MeTrfase_TrmD"/>
</dbReference>
<name>A0A1G9PHC8_9FIRM</name>
<dbReference type="SUPFAM" id="SSF75217">
    <property type="entry name" value="alpha/beta knot"/>
    <property type="match status" value="1"/>
</dbReference>
<dbReference type="Pfam" id="PF01746">
    <property type="entry name" value="tRNA_m1G_MT"/>
    <property type="match status" value="1"/>
</dbReference>
<evidence type="ECO:0000256" key="10">
    <source>
        <dbReference type="ARBA" id="ARBA00022691"/>
    </source>
</evidence>
<proteinExistence type="inferred from homology"/>
<evidence type="ECO:0000256" key="2">
    <source>
        <dbReference type="ARBA" id="ARBA00004496"/>
    </source>
</evidence>
<dbReference type="InterPro" id="IPR029028">
    <property type="entry name" value="Alpha/beta_knot_MTases"/>
</dbReference>
<evidence type="ECO:0000256" key="12">
    <source>
        <dbReference type="ARBA" id="ARBA00029736"/>
    </source>
</evidence>
<keyword evidence="10 15" id="KW-0949">S-adenosyl-L-methionine</keyword>
<evidence type="ECO:0000256" key="16">
    <source>
        <dbReference type="PIRSR" id="PIRSR000386-1"/>
    </source>
</evidence>
<evidence type="ECO:0000256" key="11">
    <source>
        <dbReference type="ARBA" id="ARBA00022694"/>
    </source>
</evidence>
<keyword evidence="8 15" id="KW-0489">Methyltransferase</keyword>
<dbReference type="PANTHER" id="PTHR46417:SF1">
    <property type="entry name" value="TRNA (GUANINE-N(1)-)-METHYLTRANSFERASE"/>
    <property type="match status" value="1"/>
</dbReference>
<comment type="function">
    <text evidence="1 15 17">Specifically methylates guanosine-37 in various tRNAs.</text>
</comment>
<dbReference type="InterPro" id="IPR023148">
    <property type="entry name" value="tRNA_m1G_MeTrfase_C_sf"/>
</dbReference>
<evidence type="ECO:0000259" key="19">
    <source>
        <dbReference type="Pfam" id="PF01746"/>
    </source>
</evidence>
<evidence type="ECO:0000256" key="5">
    <source>
        <dbReference type="ARBA" id="ARBA00012807"/>
    </source>
</evidence>
<sequence>MYFDILTIFPDLFPGPLAESITGRALKEELIDINPVDIRDFTQDKHGNVDDYPYGGGAGMVMKPEPIYRAHRACAALRGELPETVMLTPQGETFDQDMALELSQLEGLVLICGHYEGIDERVRELVVDREISLGDYVLTGGELPAMIVIDAIARMIPGVVGDERSPRQDSFYQDRLDYPQYTRPREFKDLRVPEVLLSGHHSRIERWRKKKALKRTLARRPDLLEDADLIEEEQELLEEIKEENAASMKEEGGGVGDNIDR</sequence>
<dbReference type="RefSeq" id="WP_089760484.1">
    <property type="nucleotide sequence ID" value="NZ_FNGO01000013.1"/>
</dbReference>
<evidence type="ECO:0000256" key="6">
    <source>
        <dbReference type="ARBA" id="ARBA00014679"/>
    </source>
</evidence>
<evidence type="ECO:0000256" key="7">
    <source>
        <dbReference type="ARBA" id="ARBA00022490"/>
    </source>
</evidence>
<dbReference type="PIRSF" id="PIRSF000386">
    <property type="entry name" value="tRNA_mtase"/>
    <property type="match status" value="1"/>
</dbReference>
<dbReference type="OrthoDB" id="9807416at2"/>
<dbReference type="EMBL" id="FNGO01000013">
    <property type="protein sequence ID" value="SDL98134.1"/>
    <property type="molecule type" value="Genomic_DNA"/>
</dbReference>
<evidence type="ECO:0000256" key="3">
    <source>
        <dbReference type="ARBA" id="ARBA00007630"/>
    </source>
</evidence>
<dbReference type="HAMAP" id="MF_00605">
    <property type="entry name" value="TrmD"/>
    <property type="match status" value="1"/>
</dbReference>
<keyword evidence="7 15" id="KW-0963">Cytoplasm</keyword>
<dbReference type="GO" id="GO:0005829">
    <property type="term" value="C:cytosol"/>
    <property type="evidence" value="ECO:0007669"/>
    <property type="project" value="TreeGrafter"/>
</dbReference>
<feature type="binding site" evidence="15 16">
    <location>
        <position position="113"/>
    </location>
    <ligand>
        <name>S-adenosyl-L-methionine</name>
        <dbReference type="ChEBI" id="CHEBI:59789"/>
    </ligand>
</feature>
<dbReference type="NCBIfam" id="NF000648">
    <property type="entry name" value="PRK00026.1"/>
    <property type="match status" value="1"/>
</dbReference>
<feature type="region of interest" description="Disordered" evidence="18">
    <location>
        <begin position="241"/>
        <end position="261"/>
    </location>
</feature>
<evidence type="ECO:0000256" key="8">
    <source>
        <dbReference type="ARBA" id="ARBA00022603"/>
    </source>
</evidence>
<comment type="subunit">
    <text evidence="4 15 17">Homodimer.</text>
</comment>
<feature type="domain" description="tRNA methyltransferase TRMD/TRM10-type" evidence="19">
    <location>
        <begin position="1"/>
        <end position="225"/>
    </location>
</feature>
<dbReference type="AlphaFoldDB" id="A0A1G9PHC8"/>
<dbReference type="InterPro" id="IPR029026">
    <property type="entry name" value="tRNA_m1G_MTases_N"/>
</dbReference>
<feature type="binding site" evidence="15 16">
    <location>
        <begin position="133"/>
        <end position="138"/>
    </location>
    <ligand>
        <name>S-adenosyl-L-methionine</name>
        <dbReference type="ChEBI" id="CHEBI:59789"/>
    </ligand>
</feature>
<dbReference type="Proteomes" id="UP000199476">
    <property type="component" value="Unassembled WGS sequence"/>
</dbReference>
<evidence type="ECO:0000256" key="15">
    <source>
        <dbReference type="HAMAP-Rule" id="MF_00605"/>
    </source>
</evidence>
<keyword evidence="21" id="KW-1185">Reference proteome</keyword>
<comment type="subcellular location">
    <subcellularLocation>
        <location evidence="2 15 17">Cytoplasm</location>
    </subcellularLocation>
</comment>